<comment type="function">
    <text evidence="1 11">Catalyzes the 6-electron oxidation of protoporphyrinogen-IX to form protoporphyrin-IX.</text>
</comment>
<dbReference type="InterPro" id="IPR002937">
    <property type="entry name" value="Amino_oxidase"/>
</dbReference>
<dbReference type="Gene3D" id="3.50.50.60">
    <property type="entry name" value="FAD/NAD(P)-binding domain"/>
    <property type="match status" value="1"/>
</dbReference>
<keyword evidence="5 11" id="KW-0285">Flavoprotein</keyword>
<feature type="domain" description="Amine oxidase" evidence="12">
    <location>
        <begin position="48"/>
        <end position="573"/>
    </location>
</feature>
<evidence type="ECO:0000256" key="10">
    <source>
        <dbReference type="ARBA" id="ARBA00047554"/>
    </source>
</evidence>
<evidence type="ECO:0000256" key="1">
    <source>
        <dbReference type="ARBA" id="ARBA00002600"/>
    </source>
</evidence>
<gene>
    <name evidence="13" type="ORF">EV356DRAFT_449525</name>
</gene>
<comment type="cofactor">
    <cofactor evidence="11">
        <name>FAD</name>
        <dbReference type="ChEBI" id="CHEBI:57692"/>
    </cofactor>
    <text evidence="11">Binds 1 FAD per subunit.</text>
</comment>
<evidence type="ECO:0000256" key="11">
    <source>
        <dbReference type="RuleBase" id="RU367069"/>
    </source>
</evidence>
<comment type="similarity">
    <text evidence="3 11">Belongs to the protoporphyrinogen/coproporphyrinogen oxidase family. Protoporphyrinogen oxidase subfamily.</text>
</comment>
<keyword evidence="8 11" id="KW-0350">Heme biosynthesis</keyword>
<accession>A0A6A6H4K7</accession>
<dbReference type="InterPro" id="IPR004572">
    <property type="entry name" value="Protoporphyrinogen_oxidase"/>
</dbReference>
<keyword evidence="6 11" id="KW-0274">FAD</keyword>
<keyword evidence="14" id="KW-1185">Reference proteome</keyword>
<dbReference type="SUPFAM" id="SSF54373">
    <property type="entry name" value="FAD-linked reductases, C-terminal domain"/>
    <property type="match status" value="1"/>
</dbReference>
<protein>
    <recommendedName>
        <fullName evidence="4 11">Protoporphyrinogen oxidase</fullName>
        <ecNumber evidence="4 11">1.3.3.4</ecNumber>
    </recommendedName>
</protein>
<dbReference type="SUPFAM" id="SSF51905">
    <property type="entry name" value="FAD/NAD(P)-binding domain"/>
    <property type="match status" value="1"/>
</dbReference>
<comment type="catalytic activity">
    <reaction evidence="10 11">
        <text>protoporphyrinogen IX + 3 O2 = protoporphyrin IX + 3 H2O2</text>
        <dbReference type="Rhea" id="RHEA:25576"/>
        <dbReference type="ChEBI" id="CHEBI:15379"/>
        <dbReference type="ChEBI" id="CHEBI:16240"/>
        <dbReference type="ChEBI" id="CHEBI:57306"/>
        <dbReference type="ChEBI" id="CHEBI:57307"/>
        <dbReference type="EC" id="1.3.3.4"/>
    </reaction>
</comment>
<dbReference type="AlphaFoldDB" id="A0A6A6H4K7"/>
<dbReference type="Proteomes" id="UP000800092">
    <property type="component" value="Unassembled WGS sequence"/>
</dbReference>
<dbReference type="GO" id="GO:0005743">
    <property type="term" value="C:mitochondrial inner membrane"/>
    <property type="evidence" value="ECO:0007669"/>
    <property type="project" value="UniProtKB-SubCell"/>
</dbReference>
<comment type="subcellular location">
    <subcellularLocation>
        <location evidence="11">Mitochondrion inner membrane</location>
    </subcellularLocation>
</comment>
<name>A0A6A6H4K7_VIRVR</name>
<dbReference type="PANTHER" id="PTHR42923:SF3">
    <property type="entry name" value="PROTOPORPHYRINOGEN OXIDASE"/>
    <property type="match status" value="1"/>
</dbReference>
<reference evidence="13" key="1">
    <citation type="journal article" date="2020" name="Stud. Mycol.">
        <title>101 Dothideomycetes genomes: a test case for predicting lifestyles and emergence of pathogens.</title>
        <authorList>
            <person name="Haridas S."/>
            <person name="Albert R."/>
            <person name="Binder M."/>
            <person name="Bloem J."/>
            <person name="Labutti K."/>
            <person name="Salamov A."/>
            <person name="Andreopoulos B."/>
            <person name="Baker S."/>
            <person name="Barry K."/>
            <person name="Bills G."/>
            <person name="Bluhm B."/>
            <person name="Cannon C."/>
            <person name="Castanera R."/>
            <person name="Culley D."/>
            <person name="Daum C."/>
            <person name="Ezra D."/>
            <person name="Gonzalez J."/>
            <person name="Henrissat B."/>
            <person name="Kuo A."/>
            <person name="Liang C."/>
            <person name="Lipzen A."/>
            <person name="Lutzoni F."/>
            <person name="Magnuson J."/>
            <person name="Mondo S."/>
            <person name="Nolan M."/>
            <person name="Ohm R."/>
            <person name="Pangilinan J."/>
            <person name="Park H.-J."/>
            <person name="Ramirez L."/>
            <person name="Alfaro M."/>
            <person name="Sun H."/>
            <person name="Tritt A."/>
            <person name="Yoshinaga Y."/>
            <person name="Zwiers L.-H."/>
            <person name="Turgeon B."/>
            <person name="Goodwin S."/>
            <person name="Spatafora J."/>
            <person name="Crous P."/>
            <person name="Grigoriev I."/>
        </authorList>
    </citation>
    <scope>NUCLEOTIDE SEQUENCE</scope>
    <source>
        <strain evidence="13">Tuck. ex Michener</strain>
    </source>
</reference>
<dbReference type="InterPro" id="IPR050464">
    <property type="entry name" value="Zeta_carotene_desat/Oxidored"/>
</dbReference>
<keyword evidence="7 11" id="KW-0560">Oxidoreductase</keyword>
<dbReference type="OrthoDB" id="438553at2759"/>
<evidence type="ECO:0000256" key="7">
    <source>
        <dbReference type="ARBA" id="ARBA00023002"/>
    </source>
</evidence>
<dbReference type="GO" id="GO:0004729">
    <property type="term" value="F:oxygen-dependent protoporphyrinogen oxidase activity"/>
    <property type="evidence" value="ECO:0007669"/>
    <property type="project" value="UniProtKB-UniRule"/>
</dbReference>
<dbReference type="UniPathway" id="UPA00251">
    <property type="reaction ID" value="UER00324"/>
</dbReference>
<comment type="pathway">
    <text evidence="2 11">Porphyrin-containing compound metabolism; protoporphyrin-IX biosynthesis; protoporphyrin-IX from protoporphyrinogen-IX: step 1/1.</text>
</comment>
<evidence type="ECO:0000256" key="6">
    <source>
        <dbReference type="ARBA" id="ARBA00022827"/>
    </source>
</evidence>
<evidence type="ECO:0000256" key="5">
    <source>
        <dbReference type="ARBA" id="ARBA00022630"/>
    </source>
</evidence>
<sequence>MLAQRCVLQSLRVDQRHQLHRNIRSLGASLRRYSTSDVKDVAVLGGGITGLATAHNLVRELPNVKVSIYEASPRIGGWLLSKRVDVPGGSVVFEQGPRTLRPAGSLTTAQLIQDLGLVNDTIFSSKTSPAALNRFVYYPDHLVRLPVPSKNSNFAQIIFSILSEPLLRGLIPPFLFEGFTETRSHDLQDESVGSFISRRLSKAVANNLLSAMMHGIYAGDVWKLSIKSIFPQLWELEGRFGSVAGGLLYLWSRDGRLVKMQDVKAMAGVLQSSSLNPELLASFRSSSVYTFKNGISQLIDRLAETLRQNPNVTIKTDTKIRAIRQDAQHQIELDLPDQSKAYHSHMISTISAQSLSNLARRPSSLDTPVNISSNPESTYLPSLRKAYATTVQVVSLYYSDPNLIPYQGFGYLIPQSVPFEQNPELALGVIFDSSYSGTPSQTPGETIFTPASSQVDAPTPSLSQDTVPGTRLTVILGGHWWDGYTYYPSEQQGLELATSLLQRHLDINVPPTAYNVVLQKDCIPQYTVGHSARMRAAHGELKRAFKGRLRVAGSWYTGVGVNDCVRAAWSVARGLKDGLKTGLEEFDEEAEPWVMVPKNGTSSEVKEKE</sequence>
<evidence type="ECO:0000256" key="8">
    <source>
        <dbReference type="ARBA" id="ARBA00023133"/>
    </source>
</evidence>
<evidence type="ECO:0000259" key="12">
    <source>
        <dbReference type="Pfam" id="PF01593"/>
    </source>
</evidence>
<dbReference type="NCBIfam" id="TIGR00562">
    <property type="entry name" value="proto_IX_ox"/>
    <property type="match status" value="1"/>
</dbReference>
<dbReference type="EC" id="1.3.3.4" evidence="4 11"/>
<keyword evidence="9 11" id="KW-0627">Porphyrin biosynthesis</keyword>
<dbReference type="Pfam" id="PF01593">
    <property type="entry name" value="Amino_oxidase"/>
    <property type="match status" value="1"/>
</dbReference>
<evidence type="ECO:0000256" key="4">
    <source>
        <dbReference type="ARBA" id="ARBA00012867"/>
    </source>
</evidence>
<dbReference type="EMBL" id="ML991812">
    <property type="protein sequence ID" value="KAF2232809.1"/>
    <property type="molecule type" value="Genomic_DNA"/>
</dbReference>
<evidence type="ECO:0000313" key="13">
    <source>
        <dbReference type="EMBL" id="KAF2232809.1"/>
    </source>
</evidence>
<evidence type="ECO:0000313" key="14">
    <source>
        <dbReference type="Proteomes" id="UP000800092"/>
    </source>
</evidence>
<evidence type="ECO:0000256" key="9">
    <source>
        <dbReference type="ARBA" id="ARBA00023244"/>
    </source>
</evidence>
<organism evidence="13 14">
    <name type="scientific">Viridothelium virens</name>
    <name type="common">Speckled blister lichen</name>
    <name type="synonym">Trypethelium virens</name>
    <dbReference type="NCBI Taxonomy" id="1048519"/>
    <lineage>
        <taxon>Eukaryota</taxon>
        <taxon>Fungi</taxon>
        <taxon>Dikarya</taxon>
        <taxon>Ascomycota</taxon>
        <taxon>Pezizomycotina</taxon>
        <taxon>Dothideomycetes</taxon>
        <taxon>Dothideomycetes incertae sedis</taxon>
        <taxon>Trypetheliales</taxon>
        <taxon>Trypetheliaceae</taxon>
        <taxon>Viridothelium</taxon>
    </lineage>
</organism>
<proteinExistence type="inferred from homology"/>
<evidence type="ECO:0000256" key="3">
    <source>
        <dbReference type="ARBA" id="ARBA00010551"/>
    </source>
</evidence>
<dbReference type="GO" id="GO:0006782">
    <property type="term" value="P:protoporphyrinogen IX biosynthetic process"/>
    <property type="evidence" value="ECO:0007669"/>
    <property type="project" value="UniProtKB-UniRule"/>
</dbReference>
<dbReference type="PANTHER" id="PTHR42923">
    <property type="entry name" value="PROTOPORPHYRINOGEN OXIDASE"/>
    <property type="match status" value="1"/>
</dbReference>
<evidence type="ECO:0000256" key="2">
    <source>
        <dbReference type="ARBA" id="ARBA00005073"/>
    </source>
</evidence>
<dbReference type="InterPro" id="IPR036188">
    <property type="entry name" value="FAD/NAD-bd_sf"/>
</dbReference>